<dbReference type="InterPro" id="IPR006935">
    <property type="entry name" value="Helicase/UvrB_N"/>
</dbReference>
<evidence type="ECO:0000256" key="5">
    <source>
        <dbReference type="RuleBase" id="RU367027"/>
    </source>
</evidence>
<comment type="catalytic activity">
    <reaction evidence="5">
        <text>ATP + H2O = ADP + phosphate + H(+)</text>
        <dbReference type="Rhea" id="RHEA:13065"/>
        <dbReference type="ChEBI" id="CHEBI:15377"/>
        <dbReference type="ChEBI" id="CHEBI:15378"/>
        <dbReference type="ChEBI" id="CHEBI:30616"/>
        <dbReference type="ChEBI" id="CHEBI:43474"/>
        <dbReference type="ChEBI" id="CHEBI:456216"/>
        <dbReference type="EC" id="3.6.4.12"/>
    </reaction>
</comment>
<evidence type="ECO:0000313" key="7">
    <source>
        <dbReference type="EMBL" id="EKM83412.1"/>
    </source>
</evidence>
<keyword evidence="8" id="KW-1185">Reference proteome</keyword>
<dbReference type="RefSeq" id="XP_007325375.1">
    <property type="nucleotide sequence ID" value="XM_007325313.1"/>
</dbReference>
<keyword evidence="1" id="KW-0547">Nucleotide-binding</keyword>
<dbReference type="Pfam" id="PF04851">
    <property type="entry name" value="ResIII"/>
    <property type="match status" value="1"/>
</dbReference>
<protein>
    <recommendedName>
        <fullName evidence="5">ATP-dependent DNA helicase</fullName>
        <ecNumber evidence="5">3.6.4.12</ecNumber>
    </recommendedName>
</protein>
<dbReference type="GeneID" id="18822838"/>
<feature type="non-terminal residue" evidence="7">
    <location>
        <position position="187"/>
    </location>
</feature>
<evidence type="ECO:0000256" key="2">
    <source>
        <dbReference type="ARBA" id="ARBA00022801"/>
    </source>
</evidence>
<gene>
    <name evidence="7" type="ORF">AGABI1DRAFT_110078</name>
</gene>
<comment type="function">
    <text evidence="5">ATP-dependent DNA helicase involved in DNA damage repair by homologous recombination and in genome maintenance. Capable of unwinding D-loops. Plays a role in limiting crossover recombinants during mitotic DNA double-strand break (DSB) repair. Component of a FANCM-MHF complex which promotes gene conversion at blocked replication forks, probably by reversal of the stalled fork.</text>
</comment>
<evidence type="ECO:0000256" key="1">
    <source>
        <dbReference type="ARBA" id="ARBA00022741"/>
    </source>
</evidence>
<accession>K5XJ85</accession>
<dbReference type="GO" id="GO:0043138">
    <property type="term" value="F:3'-5' DNA helicase activity"/>
    <property type="evidence" value="ECO:0007669"/>
    <property type="project" value="TreeGrafter"/>
</dbReference>
<evidence type="ECO:0000256" key="3">
    <source>
        <dbReference type="ARBA" id="ARBA00022806"/>
    </source>
</evidence>
<sequence>MTPQTLMNDLTSENCDVMDIVLLIVDEAHRATGDYAYNQIVRHMMAKNPHFRLIALTATPGKDTEGVQNLVDGLHISRIEIRNEESIDLRGYMHDQNVEQHCIRMPEGIAAIRDALEQLMETFMKPLQSMGIIWPNQQAVKLHPYAARAKISTLAPHQRGFVHQLSMLGNLAQVMAYLLEATVGMAY</sequence>
<reference evidence="8" key="1">
    <citation type="journal article" date="2012" name="Proc. Natl. Acad. Sci. U.S.A.">
        <title>Genome sequence of the button mushroom Agaricus bisporus reveals mechanisms governing adaptation to a humic-rich ecological niche.</title>
        <authorList>
            <person name="Morin E."/>
            <person name="Kohler A."/>
            <person name="Baker A.R."/>
            <person name="Foulongne-Oriol M."/>
            <person name="Lombard V."/>
            <person name="Nagy L.G."/>
            <person name="Ohm R.A."/>
            <person name="Patyshakuliyeva A."/>
            <person name="Brun A."/>
            <person name="Aerts A.L."/>
            <person name="Bailey A.M."/>
            <person name="Billette C."/>
            <person name="Coutinho P.M."/>
            <person name="Deakin G."/>
            <person name="Doddapaneni H."/>
            <person name="Floudas D."/>
            <person name="Grimwood J."/>
            <person name="Hilden K."/>
            <person name="Kuees U."/>
            <person name="LaButti K.M."/>
            <person name="Lapidus A."/>
            <person name="Lindquist E.A."/>
            <person name="Lucas S.M."/>
            <person name="Murat C."/>
            <person name="Riley R.W."/>
            <person name="Salamov A.A."/>
            <person name="Schmutz J."/>
            <person name="Subramanian V."/>
            <person name="Woesten H.A.B."/>
            <person name="Xu J."/>
            <person name="Eastwood D.C."/>
            <person name="Foster G.D."/>
            <person name="Sonnenberg A.S."/>
            <person name="Cullen D."/>
            <person name="de Vries R.P."/>
            <person name="Lundell T."/>
            <person name="Hibbett D.S."/>
            <person name="Henrissat B."/>
            <person name="Burton K.S."/>
            <person name="Kerrigan R.W."/>
            <person name="Challen M.P."/>
            <person name="Grigoriev I.V."/>
            <person name="Martin F."/>
        </authorList>
    </citation>
    <scope>NUCLEOTIDE SEQUENCE [LARGE SCALE GENOMIC DNA]</scope>
    <source>
        <strain evidence="8">JB137-S8 / ATCC MYA-4627 / FGSC 10392</strain>
    </source>
</reference>
<comment type="subcellular location">
    <subcellularLocation>
        <location evidence="5">Nucleus</location>
    </subcellularLocation>
</comment>
<dbReference type="OrthoDB" id="164902at2759"/>
<dbReference type="GO" id="GO:0000400">
    <property type="term" value="F:four-way junction DNA binding"/>
    <property type="evidence" value="ECO:0007669"/>
    <property type="project" value="TreeGrafter"/>
</dbReference>
<dbReference type="AlphaFoldDB" id="K5XJ85"/>
<dbReference type="OMA" id="CIRMPEG"/>
<dbReference type="SUPFAM" id="SSF52540">
    <property type="entry name" value="P-loop containing nucleoside triphosphate hydrolases"/>
    <property type="match status" value="1"/>
</dbReference>
<dbReference type="GO" id="GO:0045003">
    <property type="term" value="P:double-strand break repair via synthesis-dependent strand annealing"/>
    <property type="evidence" value="ECO:0007669"/>
    <property type="project" value="TreeGrafter"/>
</dbReference>
<dbReference type="InterPro" id="IPR014001">
    <property type="entry name" value="Helicase_ATP-bd"/>
</dbReference>
<dbReference type="EC" id="3.6.4.12" evidence="5"/>
<dbReference type="Proteomes" id="UP000008493">
    <property type="component" value="Unassembled WGS sequence"/>
</dbReference>
<keyword evidence="3" id="KW-0347">Helicase</keyword>
<feature type="domain" description="Helicase ATP-binding" evidence="6">
    <location>
        <begin position="1"/>
        <end position="78"/>
    </location>
</feature>
<dbReference type="GO" id="GO:0036297">
    <property type="term" value="P:interstrand cross-link repair"/>
    <property type="evidence" value="ECO:0007669"/>
    <property type="project" value="TreeGrafter"/>
</dbReference>
<dbReference type="PROSITE" id="PS51192">
    <property type="entry name" value="HELICASE_ATP_BIND_1"/>
    <property type="match status" value="1"/>
</dbReference>
<keyword evidence="2" id="KW-0378">Hydrolase</keyword>
<organism evidence="7 8">
    <name type="scientific">Agaricus bisporus var. burnettii (strain JB137-S8 / ATCC MYA-4627 / FGSC 10392)</name>
    <name type="common">White button mushroom</name>
    <dbReference type="NCBI Taxonomy" id="597362"/>
    <lineage>
        <taxon>Eukaryota</taxon>
        <taxon>Fungi</taxon>
        <taxon>Dikarya</taxon>
        <taxon>Basidiomycota</taxon>
        <taxon>Agaricomycotina</taxon>
        <taxon>Agaricomycetes</taxon>
        <taxon>Agaricomycetidae</taxon>
        <taxon>Agaricales</taxon>
        <taxon>Agaricineae</taxon>
        <taxon>Agaricaceae</taxon>
        <taxon>Agaricus</taxon>
    </lineage>
</organism>
<dbReference type="PANTHER" id="PTHR14025">
    <property type="entry name" value="FANCONI ANEMIA GROUP M FANCM FAMILY MEMBER"/>
    <property type="match status" value="1"/>
</dbReference>
<dbReference type="EMBL" id="JH971385">
    <property type="protein sequence ID" value="EKM83412.1"/>
    <property type="molecule type" value="Genomic_DNA"/>
</dbReference>
<name>K5XJ85_AGABU</name>
<evidence type="ECO:0000256" key="4">
    <source>
        <dbReference type="ARBA" id="ARBA00022840"/>
    </source>
</evidence>
<dbReference type="STRING" id="597362.K5XJ85"/>
<proteinExistence type="inferred from homology"/>
<dbReference type="Gene3D" id="3.40.50.300">
    <property type="entry name" value="P-loop containing nucleotide triphosphate hydrolases"/>
    <property type="match status" value="1"/>
</dbReference>
<dbReference type="PANTHER" id="PTHR14025:SF20">
    <property type="entry name" value="FANCONI ANEMIA GROUP M PROTEIN"/>
    <property type="match status" value="1"/>
</dbReference>
<dbReference type="InterPro" id="IPR027417">
    <property type="entry name" value="P-loop_NTPase"/>
</dbReference>
<dbReference type="InParanoid" id="K5XJ85"/>
<evidence type="ECO:0000313" key="8">
    <source>
        <dbReference type="Proteomes" id="UP000008493"/>
    </source>
</evidence>
<dbReference type="HOGENOM" id="CLU_1450908_0_0_1"/>
<dbReference type="GO" id="GO:0005634">
    <property type="term" value="C:nucleus"/>
    <property type="evidence" value="ECO:0007669"/>
    <property type="project" value="UniProtKB-SubCell"/>
</dbReference>
<dbReference type="KEGG" id="abp:AGABI1DRAFT110078"/>
<keyword evidence="4" id="KW-0067">ATP-binding</keyword>
<dbReference type="eggNOG" id="KOG0354">
    <property type="taxonomic scope" value="Eukaryota"/>
</dbReference>
<dbReference type="GO" id="GO:0016887">
    <property type="term" value="F:ATP hydrolysis activity"/>
    <property type="evidence" value="ECO:0007669"/>
    <property type="project" value="RHEA"/>
</dbReference>
<comment type="subunit">
    <text evidence="5">Interacts with the MHF histone-fold complex to form the FANCM-MHF complex.</text>
</comment>
<evidence type="ECO:0000259" key="6">
    <source>
        <dbReference type="PROSITE" id="PS51192"/>
    </source>
</evidence>
<dbReference type="GO" id="GO:0009378">
    <property type="term" value="F:four-way junction helicase activity"/>
    <property type="evidence" value="ECO:0007669"/>
    <property type="project" value="TreeGrafter"/>
</dbReference>
<comment type="similarity">
    <text evidence="5">Belongs to the DEAD box helicase family. DEAH subfamily. FANCM sub-subfamily.</text>
</comment>
<dbReference type="GO" id="GO:0005524">
    <property type="term" value="F:ATP binding"/>
    <property type="evidence" value="ECO:0007669"/>
    <property type="project" value="UniProtKB-UniRule"/>
</dbReference>